<keyword evidence="9" id="KW-1185">Reference proteome</keyword>
<dbReference type="KEGG" id="vg:80550698"/>
<dbReference type="EC" id="2.7.7.48" evidence="1"/>
<dbReference type="GO" id="GO:0003968">
    <property type="term" value="F:RNA-directed RNA polymerase activity"/>
    <property type="evidence" value="ECO:0007669"/>
    <property type="project" value="UniProtKB-KW"/>
</dbReference>
<feature type="domain" description="RdRp catalytic" evidence="7">
    <location>
        <begin position="935"/>
        <end position="1133"/>
    </location>
</feature>
<evidence type="ECO:0000256" key="1">
    <source>
        <dbReference type="ARBA" id="ARBA00012494"/>
    </source>
</evidence>
<dbReference type="InterPro" id="IPR007322">
    <property type="entry name" value="RNA_pol_bunyavir"/>
</dbReference>
<reference evidence="8" key="1">
    <citation type="journal article" date="2020" name="Plants (Basel)">
        <title>Two New Putative Plant Viruses from Wood Metagenomics Analysis of an Esca Diseased Vineyard.</title>
        <authorList>
            <person name="Bertazzon N."/>
            <person name="Chitarra W."/>
            <person name="Angelini E."/>
            <person name="Nerva L."/>
        </authorList>
    </citation>
    <scope>NUCLEOTIDE SEQUENCE</scope>
    <source>
        <strain evidence="8">CREA-VE</strain>
    </source>
</reference>
<evidence type="ECO:0000313" key="8">
    <source>
        <dbReference type="EMBL" id="QMP81963.1"/>
    </source>
</evidence>
<keyword evidence="8" id="KW-0548">Nucleotidyltransferase</keyword>
<evidence type="ECO:0000256" key="4">
    <source>
        <dbReference type="ARBA" id="ARBA00030285"/>
    </source>
</evidence>
<accession>A0A7D7EXD7</accession>
<dbReference type="RefSeq" id="YP_010840143.1">
    <property type="nucleotide sequence ID" value="NC_078448.1"/>
</dbReference>
<evidence type="ECO:0000256" key="3">
    <source>
        <dbReference type="ARBA" id="ARBA00022679"/>
    </source>
</evidence>
<dbReference type="GO" id="GO:0039694">
    <property type="term" value="P:viral RNA genome replication"/>
    <property type="evidence" value="ECO:0007669"/>
    <property type="project" value="InterPro"/>
</dbReference>
<proteinExistence type="predicted"/>
<evidence type="ECO:0000256" key="6">
    <source>
        <dbReference type="ARBA" id="ARBA00031012"/>
    </source>
</evidence>
<evidence type="ECO:0000259" key="7">
    <source>
        <dbReference type="PROSITE" id="PS50525"/>
    </source>
</evidence>
<evidence type="ECO:0000256" key="2">
    <source>
        <dbReference type="ARBA" id="ARBA00018602"/>
    </source>
</evidence>
<dbReference type="GeneID" id="80550698"/>
<keyword evidence="3" id="KW-0808">Transferase</keyword>
<name>A0A7D7EXD7_9VIRU</name>
<dbReference type="Pfam" id="PF04196">
    <property type="entry name" value="Bunya_RdRp"/>
    <property type="match status" value="1"/>
</dbReference>
<protein>
    <recommendedName>
        <fullName evidence="2">RNA-directed RNA polymerase L</fullName>
        <ecNumber evidence="1">2.7.7.48</ecNumber>
    </recommendedName>
    <alternativeName>
        <fullName evidence="4">Large structural protein</fullName>
    </alternativeName>
    <alternativeName>
        <fullName evidence="6">Replicase</fullName>
    </alternativeName>
    <alternativeName>
        <fullName evidence="5">Transcriptase</fullName>
    </alternativeName>
</protein>
<dbReference type="GO" id="GO:0006351">
    <property type="term" value="P:DNA-templated transcription"/>
    <property type="evidence" value="ECO:0007669"/>
    <property type="project" value="InterPro"/>
</dbReference>
<dbReference type="Proteomes" id="UP000683095">
    <property type="component" value="Genome"/>
</dbReference>
<organism evidence="8 9">
    <name type="scientific">Grapevine associated cogu-like virus 4</name>
    <dbReference type="NCBI Taxonomy" id="2755145"/>
    <lineage>
        <taxon>Viruses</taxon>
        <taxon>Riboviria</taxon>
        <taxon>Orthornavirae</taxon>
        <taxon>Negarnaviricota</taxon>
        <taxon>Polyploviricotina</taxon>
        <taxon>Bunyaviricetes</taxon>
        <taxon>Hareavirales</taxon>
        <taxon>Phenuiviridae</taxon>
        <taxon>Laulavirus</taxon>
        <taxon>Laulavirus gammaviticulum</taxon>
    </lineage>
</organism>
<sequence length="2235" mass="256218">MIRFKYFANRVGSPVSVKNLIKFESTAVEYELTEPKLYLSEAKLPETEVSTWLEGDGVNIKIGNEQVSYDRHDKKLKSFLHDYVSSCWTDKTDAKLGVLGVEGNAANLTPDYIIKGTKCVLEVGTCGSDSEKSISNMFSDKVIKYQGELQQIKAKYFILIVSPQKVLTNAHISQDFVDLLTIRMRHAMPVRHKLIALLGEDVMDDEFSEFERLTKSMFNVKVPHFNLDKKYMYNEEDIKGFSLPLTNSEAVSAARILLSRFEDTKNVHSASREDLDNYLSKFGPGNTRTDQKRISNVPLLIPGIDQGFIDTNFDGQSSLSKIWNECTSRAKPSPREISLEDVLKDSEIEFKHQNKKSMLTKVFLSHDDQLEASLSGVGAKAHQFNPNVIEHEAHSKLSFHPLTDTRDIEDFTSLNLMTIDGTENKYMTHLLHAAVVKSKQLMCGNENNLSLDLWNRLLGTDIMKYSMMMTNIFTELAYTYKHWTQHYEFLYKQLEHGVKMIIYNPKSTLFVSFAFPKHGSKLWDRGRLGPKIYTSSSHYFTDWSSFDNSQLEHFIKFGPYIGSCIVDLMNTSKSQMDTYSKYTVDCVPHILLLYCNNKTDVEELVTSQRYLFMKLLEDVGKSPYTFVDRFPKVLRSRLTAFYLKKTISMMDYYSTTSITKVPRQGEEMILYDYMNLKSLFSTSFVSLHTKINEFYFGYVVSKERNTGKDKTFKVLTKLIKQEHKFRDQMEGSMFTEGEEFKEFKSNGPLLKFFSSAFSDLLVAKFGKEYKDKIYKDFVHQASRKNFTELATLKVSARDHSKEVSVPLGGNTTQEVFEQMKKDFPEEMMKRPFCMESMTQIIKEYEEDTKTKIKHLSQLAPWCLKSLMNKGYFDSDQFDKSQHGGEREIHVLEFKARIIQFFVELISRVICSYFPSETTVNPETKDRFVKDHYAKSKEMFGNKFTTISKSADASTWCQFHHTSHFAAMFQAILPEELRSFTTAALSLWPRKRLSFPMKQVSSLAANLKLQTDNTTYMRFKSEFEKGEGMFVQARGNLIEVISGMFQGILHTTSSLYHTMIQEVMKQVMLTACAGRLNMPKILITICQGSDDSGCMITVPGKPTMRVIKLVKRLLLWKERVSPYLSVFCNEAKSSIGTHDLIEYNSEWHVRHMVIKPTFRWVSASQELSVTERFIDRFRIYNNMLTECLTGGASTMECSVIQLFQATMHYCLMGLQSSRNMDVKMRYLENLLDYPEPVHGFFPFDEDVSCGIPGVEFQLYRLYQRSNFGSLIKVLGETETSMDYSPEDMPSWMKVKDLSSVRLKFSNMKVFYRVLERMNLEPLEQAIKAIEDDPEILFSRTNSWTDEQHNLVLKVFSKGVKESISNKSSMLRMASASAYMLTNKCFTDSNENQLDKATDNKHTLLHLMESHKSRVLNLTSRMNDVTSLFPFHEEYAKLSSDIDNLKHNSIMTDQYIKRTSKTKIVVIPKAAGEVDAIDMCKGRWFNFNIPSLSTSQFKLKWQNLIGKFPFISDMPGIQGLRNTAASLGLNIVQTKLFLESMSLRSRSIVLYDSTSKSGNLSFSLSRIYWPNKKLQLPSSNLTDKISELRGKLFSLVTYWYTNSYASELVKELILNSLVLDQPHTMIPSHGVKLKIIHEVLRGVANHHLVHRIEASKKGMLGSYVQIQSGKGNKRKGPGIWQGTMCGIGTRIHMMGNECSHFVLNNLYDTVNLGWTMNQFLNESSLDMPNKSTVNKTLLSTGQTNCWLTHDGKIVVSREQRGIPVYQDVSMRVVGLEETANMQWYVDVNNNNIRIRARDPVSSDLLTILSDTLTNRDWTTGLDVDTTDPVFSKWSRGEAVHMPTLELMVRESFPSTRHEFYSHKEAFEKGKLNNKYNWDYKKLQKIIRDSIIKRGYNSDELKKGEEEKVIDDSKVLSRFSAMLDSVRDEFEIDLDNDIEDWAAEVDMEEDLEDGLWGINLTLEEEVELKNSINLFSEVSGDLYFELIDKADLSKNFSMPSAARFFSPLEHLNMVMNNETLRTSLLNQRYGAGFLGVFYTICIGKYQVGRDDGLASEVIDIEEEISHVSSSISRPGALLSLSLDEIRIHIANISHQLEASSISVSRRLERLLGIYKDREEEILNRIDPRTHDTVILNSSIILDQLMTHMSREHLLPVDISNLDDVLKKNIFTTLVRTEVSSSNKVSSQEKDELTLQLTSNSISRGTIQTISIVYDFDVFLGGEVISNTKGSRTRLVLTI</sequence>
<evidence type="ECO:0000256" key="5">
    <source>
        <dbReference type="ARBA" id="ARBA00030436"/>
    </source>
</evidence>
<keyword evidence="8" id="KW-0696">RNA-directed RNA polymerase</keyword>
<evidence type="ECO:0000313" key="9">
    <source>
        <dbReference type="Proteomes" id="UP000683095"/>
    </source>
</evidence>
<dbReference type="EMBL" id="MT353902">
    <property type="protein sequence ID" value="QMP81963.1"/>
    <property type="molecule type" value="Genomic_RNA"/>
</dbReference>
<dbReference type="PROSITE" id="PS50525">
    <property type="entry name" value="RDRP_SSRNA_NEG_SEG"/>
    <property type="match status" value="1"/>
</dbReference>
<dbReference type="InterPro" id="IPR007099">
    <property type="entry name" value="RNA-dir_pol_NSvirus"/>
</dbReference>